<dbReference type="NCBIfam" id="TIGR03647">
    <property type="entry name" value="Na_symport_sm"/>
    <property type="match status" value="1"/>
</dbReference>
<keyword evidence="1" id="KW-0472">Membrane</keyword>
<name>A0ABT0PHZ2_9GAMM</name>
<feature type="transmembrane region" description="Helical" evidence="1">
    <location>
        <begin position="18"/>
        <end position="38"/>
    </location>
</feature>
<organism evidence="3 4">
    <name type="scientific">Parendozoicomonas callyspongiae</name>
    <dbReference type="NCBI Taxonomy" id="2942213"/>
    <lineage>
        <taxon>Bacteria</taxon>
        <taxon>Pseudomonadati</taxon>
        <taxon>Pseudomonadota</taxon>
        <taxon>Gammaproteobacteria</taxon>
        <taxon>Oceanospirillales</taxon>
        <taxon>Endozoicomonadaceae</taxon>
        <taxon>Parendozoicomonas</taxon>
    </lineage>
</organism>
<keyword evidence="1" id="KW-0812">Transmembrane</keyword>
<reference evidence="3 4" key="1">
    <citation type="submission" date="2022-05" db="EMBL/GenBank/DDBJ databases">
        <authorList>
            <person name="Park J.-S."/>
        </authorList>
    </citation>
    <scope>NUCLEOTIDE SEQUENCE [LARGE SCALE GENOMIC DNA]</scope>
    <source>
        <strain evidence="3 4">2012CJ34-2</strain>
    </source>
</reference>
<dbReference type="InterPro" id="IPR019886">
    <property type="entry name" value="Na_symporter_ssu"/>
</dbReference>
<keyword evidence="1" id="KW-1133">Transmembrane helix</keyword>
<accession>A0ABT0PHZ2</accession>
<protein>
    <submittedName>
        <fullName evidence="3">DUF4212 domain-containing protein</fullName>
    </submittedName>
</protein>
<evidence type="ECO:0000259" key="2">
    <source>
        <dbReference type="Pfam" id="PF13937"/>
    </source>
</evidence>
<evidence type="ECO:0000256" key="1">
    <source>
        <dbReference type="SAM" id="Phobius"/>
    </source>
</evidence>
<dbReference type="RefSeq" id="WP_249699880.1">
    <property type="nucleotide sequence ID" value="NZ_JAMFLX010000015.1"/>
</dbReference>
<evidence type="ECO:0000313" key="4">
    <source>
        <dbReference type="Proteomes" id="UP001203338"/>
    </source>
</evidence>
<proteinExistence type="predicted"/>
<dbReference type="Proteomes" id="UP001203338">
    <property type="component" value="Unassembled WGS sequence"/>
</dbReference>
<dbReference type="Pfam" id="PF13937">
    <property type="entry name" value="DUF4212"/>
    <property type="match status" value="1"/>
</dbReference>
<dbReference type="PROSITE" id="PS51257">
    <property type="entry name" value="PROKAR_LIPOPROTEIN"/>
    <property type="match status" value="1"/>
</dbReference>
<sequence length="89" mass="10142">MSDGKAAAAAYWKENLRVLLTLLCVWFAVSFGCGILFVDELDKFVVGGFPLGFWFAQQGSIYTFVALIFVYVWQMNRLDRKYNVAEEGE</sequence>
<evidence type="ECO:0000313" key="3">
    <source>
        <dbReference type="EMBL" id="MCL6270626.1"/>
    </source>
</evidence>
<feature type="domain" description="Sodium symporter small subunit" evidence="2">
    <location>
        <begin position="9"/>
        <end position="84"/>
    </location>
</feature>
<gene>
    <name evidence="3" type="ORF">M3P05_11890</name>
</gene>
<keyword evidence="4" id="KW-1185">Reference proteome</keyword>
<feature type="transmembrane region" description="Helical" evidence="1">
    <location>
        <begin position="53"/>
        <end position="73"/>
    </location>
</feature>
<dbReference type="EMBL" id="JAMFLX010000015">
    <property type="protein sequence ID" value="MCL6270626.1"/>
    <property type="molecule type" value="Genomic_DNA"/>
</dbReference>
<comment type="caution">
    <text evidence="3">The sequence shown here is derived from an EMBL/GenBank/DDBJ whole genome shotgun (WGS) entry which is preliminary data.</text>
</comment>